<dbReference type="InterPro" id="IPR007627">
    <property type="entry name" value="RNA_pol_sigma70_r2"/>
</dbReference>
<dbReference type="InterPro" id="IPR036388">
    <property type="entry name" value="WH-like_DNA-bd_sf"/>
</dbReference>
<keyword evidence="9" id="KW-1185">Reference proteome</keyword>
<dbReference type="GO" id="GO:0016987">
    <property type="term" value="F:sigma factor activity"/>
    <property type="evidence" value="ECO:0007669"/>
    <property type="project" value="UniProtKB-KW"/>
</dbReference>
<dbReference type="NCBIfam" id="TIGR02937">
    <property type="entry name" value="sigma70-ECF"/>
    <property type="match status" value="1"/>
</dbReference>
<comment type="caution">
    <text evidence="8">The sequence shown here is derived from an EMBL/GenBank/DDBJ whole genome shotgun (WGS) entry which is preliminary data.</text>
</comment>
<accession>A0A0D0IYP7</accession>
<dbReference type="EMBL" id="JXQK01000063">
    <property type="protein sequence ID" value="KIP61689.1"/>
    <property type="molecule type" value="Genomic_DNA"/>
</dbReference>
<evidence type="ECO:0000256" key="1">
    <source>
        <dbReference type="ARBA" id="ARBA00010641"/>
    </source>
</evidence>
<keyword evidence="4" id="KW-0238">DNA-binding</keyword>
<evidence type="ECO:0000313" key="8">
    <source>
        <dbReference type="EMBL" id="KIP61689.1"/>
    </source>
</evidence>
<dbReference type="STRING" id="1602171.ST44_08775"/>
<dbReference type="SUPFAM" id="SSF88659">
    <property type="entry name" value="Sigma3 and sigma4 domains of RNA polymerase sigma factors"/>
    <property type="match status" value="1"/>
</dbReference>
<dbReference type="GO" id="GO:0003677">
    <property type="term" value="F:DNA binding"/>
    <property type="evidence" value="ECO:0007669"/>
    <property type="project" value="UniProtKB-KW"/>
</dbReference>
<name>A0A0D0IYP7_9BACT</name>
<evidence type="ECO:0000259" key="7">
    <source>
        <dbReference type="Pfam" id="PF08281"/>
    </source>
</evidence>
<keyword evidence="2" id="KW-0805">Transcription regulation</keyword>
<evidence type="ECO:0000256" key="5">
    <source>
        <dbReference type="ARBA" id="ARBA00023163"/>
    </source>
</evidence>
<dbReference type="PANTHER" id="PTHR43133:SF8">
    <property type="entry name" value="RNA POLYMERASE SIGMA FACTOR HI_1459-RELATED"/>
    <property type="match status" value="1"/>
</dbReference>
<organism evidence="8 9">
    <name type="scientific">Prevotella pectinovora</name>
    <dbReference type="NCBI Taxonomy" id="1602169"/>
    <lineage>
        <taxon>Bacteria</taxon>
        <taxon>Pseudomonadati</taxon>
        <taxon>Bacteroidota</taxon>
        <taxon>Bacteroidia</taxon>
        <taxon>Bacteroidales</taxon>
        <taxon>Prevotellaceae</taxon>
        <taxon>Prevotella</taxon>
    </lineage>
</organism>
<evidence type="ECO:0000256" key="2">
    <source>
        <dbReference type="ARBA" id="ARBA00023015"/>
    </source>
</evidence>
<dbReference type="SUPFAM" id="SSF88946">
    <property type="entry name" value="Sigma2 domain of RNA polymerase sigma factors"/>
    <property type="match status" value="1"/>
</dbReference>
<evidence type="ECO:0000256" key="4">
    <source>
        <dbReference type="ARBA" id="ARBA00023125"/>
    </source>
</evidence>
<gene>
    <name evidence="8" type="ORF">ST44_08775</name>
</gene>
<dbReference type="Gene3D" id="1.10.1740.10">
    <property type="match status" value="1"/>
</dbReference>
<dbReference type="Pfam" id="PF08281">
    <property type="entry name" value="Sigma70_r4_2"/>
    <property type="match status" value="1"/>
</dbReference>
<feature type="domain" description="RNA polymerase sigma-70 region 2" evidence="6">
    <location>
        <begin position="13"/>
        <end position="76"/>
    </location>
</feature>
<dbReference type="InterPro" id="IPR013249">
    <property type="entry name" value="RNA_pol_sigma70_r4_t2"/>
</dbReference>
<dbReference type="InterPro" id="IPR013325">
    <property type="entry name" value="RNA_pol_sigma_r2"/>
</dbReference>
<evidence type="ECO:0000313" key="9">
    <source>
        <dbReference type="Proteomes" id="UP000032046"/>
    </source>
</evidence>
<reference evidence="8 9" key="1">
    <citation type="submission" date="2015-01" db="EMBL/GenBank/DDBJ databases">
        <title>Comparative genomics of non-oral Prevotella species.</title>
        <authorList>
            <person name="Accetto T."/>
            <person name="Nograsek B."/>
            <person name="Avgustin G."/>
        </authorList>
    </citation>
    <scope>NUCLEOTIDE SEQUENCE [LARGE SCALE GENOMIC DNA]</scope>
    <source>
        <strain evidence="8 9">P5-119</strain>
    </source>
</reference>
<evidence type="ECO:0000256" key="3">
    <source>
        <dbReference type="ARBA" id="ARBA00023082"/>
    </source>
</evidence>
<dbReference type="PANTHER" id="PTHR43133">
    <property type="entry name" value="RNA POLYMERASE ECF-TYPE SIGMA FACTO"/>
    <property type="match status" value="1"/>
</dbReference>
<dbReference type="AlphaFoldDB" id="A0A0D0IYP7"/>
<keyword evidence="3" id="KW-0731">Sigma factor</keyword>
<evidence type="ECO:0000259" key="6">
    <source>
        <dbReference type="Pfam" id="PF04542"/>
    </source>
</evidence>
<dbReference type="GO" id="GO:0006352">
    <property type="term" value="P:DNA-templated transcription initiation"/>
    <property type="evidence" value="ECO:0007669"/>
    <property type="project" value="InterPro"/>
</dbReference>
<comment type="similarity">
    <text evidence="1">Belongs to the sigma-70 factor family. ECF subfamily.</text>
</comment>
<dbReference type="InterPro" id="IPR014284">
    <property type="entry name" value="RNA_pol_sigma-70_dom"/>
</dbReference>
<dbReference type="RefSeq" id="WP_042519558.1">
    <property type="nucleotide sequence ID" value="NZ_JXQK01000063.1"/>
</dbReference>
<dbReference type="InterPro" id="IPR013324">
    <property type="entry name" value="RNA_pol_sigma_r3/r4-like"/>
</dbReference>
<keyword evidence="5" id="KW-0804">Transcription</keyword>
<protein>
    <submittedName>
        <fullName evidence="8">Uncharacterized protein</fullName>
    </submittedName>
</protein>
<dbReference type="Gene3D" id="1.10.10.10">
    <property type="entry name" value="Winged helix-like DNA-binding domain superfamily/Winged helix DNA-binding domain"/>
    <property type="match status" value="1"/>
</dbReference>
<dbReference type="Proteomes" id="UP000032046">
    <property type="component" value="Unassembled WGS sequence"/>
</dbReference>
<sequence length="168" mass="19560">MKPEEFNHIILPLRQELLSRAFGMTGNGEDAEDLVQEAMLRLWKRRDSLDASDNIKALLYTILRNAFYDDRRRQQRHPSAELSEGDAGFEERGVETLDEMALIRNIVEHLPPLQRQLFRMKEIEGYDAGEIMQITGCTADNLRKNLSRAHLKIRDTYMKLMKGARDEK</sequence>
<dbReference type="Pfam" id="PF04542">
    <property type="entry name" value="Sigma70_r2"/>
    <property type="match status" value="1"/>
</dbReference>
<dbReference type="InterPro" id="IPR039425">
    <property type="entry name" value="RNA_pol_sigma-70-like"/>
</dbReference>
<feature type="domain" description="RNA polymerase sigma factor 70 region 4 type 2" evidence="7">
    <location>
        <begin position="102"/>
        <end position="149"/>
    </location>
</feature>
<proteinExistence type="inferred from homology"/>